<organism evidence="4 5">
    <name type="scientific">Kytococcus schroeteri</name>
    <dbReference type="NCBI Taxonomy" id="138300"/>
    <lineage>
        <taxon>Bacteria</taxon>
        <taxon>Bacillati</taxon>
        <taxon>Actinomycetota</taxon>
        <taxon>Actinomycetes</taxon>
        <taxon>Micrococcales</taxon>
        <taxon>Kytococcaceae</taxon>
        <taxon>Kytococcus</taxon>
    </lineage>
</organism>
<dbReference type="GO" id="GO:0005829">
    <property type="term" value="C:cytosol"/>
    <property type="evidence" value="ECO:0007669"/>
    <property type="project" value="TreeGrafter"/>
</dbReference>
<dbReference type="InterPro" id="IPR017937">
    <property type="entry name" value="Thioredoxin_CS"/>
</dbReference>
<dbReference type="Proteomes" id="UP000234206">
    <property type="component" value="Unassembled WGS sequence"/>
</dbReference>
<dbReference type="PANTHER" id="PTHR45663">
    <property type="entry name" value="GEO12009P1"/>
    <property type="match status" value="1"/>
</dbReference>
<feature type="region of interest" description="Disordered" evidence="2">
    <location>
        <begin position="114"/>
        <end position="153"/>
    </location>
</feature>
<dbReference type="PROSITE" id="PS51352">
    <property type="entry name" value="THIOREDOXIN_2"/>
    <property type="match status" value="1"/>
</dbReference>
<dbReference type="FunFam" id="3.40.30.10:FF:000155">
    <property type="entry name" value="Thioredoxin"/>
    <property type="match status" value="1"/>
</dbReference>
<dbReference type="CDD" id="cd02947">
    <property type="entry name" value="TRX_family"/>
    <property type="match status" value="1"/>
</dbReference>
<evidence type="ECO:0000313" key="4">
    <source>
        <dbReference type="EMBL" id="PKZ41088.1"/>
    </source>
</evidence>
<dbReference type="AlphaFoldDB" id="A0A2I1P8Y7"/>
<gene>
    <name evidence="4" type="ORF">CYJ76_09660</name>
</gene>
<dbReference type="PANTHER" id="PTHR45663:SF40">
    <property type="entry name" value="THIOREDOXIN 2"/>
    <property type="match status" value="1"/>
</dbReference>
<feature type="domain" description="Thioredoxin" evidence="3">
    <location>
        <begin position="1"/>
        <end position="105"/>
    </location>
</feature>
<feature type="compositionally biased region" description="Low complexity" evidence="2">
    <location>
        <begin position="114"/>
        <end position="137"/>
    </location>
</feature>
<reference evidence="4 5" key="1">
    <citation type="submission" date="2017-12" db="EMBL/GenBank/DDBJ databases">
        <title>Phylogenetic diversity of female urinary microbiome.</title>
        <authorList>
            <person name="Thomas-White K."/>
            <person name="Wolfe A.J."/>
        </authorList>
    </citation>
    <scope>NUCLEOTIDE SEQUENCE [LARGE SCALE GENOMIC DNA]</scope>
    <source>
        <strain evidence="4 5">UMB1298</strain>
    </source>
</reference>
<proteinExistence type="predicted"/>
<sequence length="153" mass="16084">MATVELTAENFEQTIKDNPMVVVDFWATWCGPCTQFAPVYEAASEKHEDVVFGKVDIDAQPQLAGALGIQSVPTTMAFREQIGVFAQPGAMPGSALDEVLEAVKGLDMDQVRAQVAQEQAAAQQQAQQAPAQPANPADEGTAAGGPDPANPFA</sequence>
<keyword evidence="1" id="KW-1015">Disulfide bond</keyword>
<accession>A0A2I1P8Y7</accession>
<comment type="caution">
    <text evidence="4">The sequence shown here is derived from an EMBL/GenBank/DDBJ whole genome shotgun (WGS) entry which is preliminary data.</text>
</comment>
<dbReference type="InterPro" id="IPR036249">
    <property type="entry name" value="Thioredoxin-like_sf"/>
</dbReference>
<dbReference type="Pfam" id="PF00085">
    <property type="entry name" value="Thioredoxin"/>
    <property type="match status" value="1"/>
</dbReference>
<dbReference type="InterPro" id="IPR013766">
    <property type="entry name" value="Thioredoxin_domain"/>
</dbReference>
<dbReference type="Gene3D" id="3.40.30.10">
    <property type="entry name" value="Glutaredoxin"/>
    <property type="match status" value="1"/>
</dbReference>
<evidence type="ECO:0000256" key="2">
    <source>
        <dbReference type="SAM" id="MobiDB-lite"/>
    </source>
</evidence>
<evidence type="ECO:0000256" key="1">
    <source>
        <dbReference type="ARBA" id="ARBA00023157"/>
    </source>
</evidence>
<name>A0A2I1P8Y7_9MICO</name>
<dbReference type="OrthoDB" id="9790390at2"/>
<dbReference type="PROSITE" id="PS00194">
    <property type="entry name" value="THIOREDOXIN_1"/>
    <property type="match status" value="1"/>
</dbReference>
<dbReference type="SUPFAM" id="SSF52833">
    <property type="entry name" value="Thioredoxin-like"/>
    <property type="match status" value="1"/>
</dbReference>
<dbReference type="RefSeq" id="WP_070705284.1">
    <property type="nucleotide sequence ID" value="NZ_PKIZ01000019.1"/>
</dbReference>
<protein>
    <submittedName>
        <fullName evidence="4">Thioredoxin</fullName>
    </submittedName>
</protein>
<dbReference type="PRINTS" id="PR00421">
    <property type="entry name" value="THIOREDOXIN"/>
</dbReference>
<dbReference type="GO" id="GO:0015035">
    <property type="term" value="F:protein-disulfide reductase activity"/>
    <property type="evidence" value="ECO:0007669"/>
    <property type="project" value="TreeGrafter"/>
</dbReference>
<keyword evidence="5" id="KW-1185">Reference proteome</keyword>
<evidence type="ECO:0000259" key="3">
    <source>
        <dbReference type="PROSITE" id="PS51352"/>
    </source>
</evidence>
<dbReference type="EMBL" id="PKIZ01000019">
    <property type="protein sequence ID" value="PKZ41088.1"/>
    <property type="molecule type" value="Genomic_DNA"/>
</dbReference>
<evidence type="ECO:0000313" key="5">
    <source>
        <dbReference type="Proteomes" id="UP000234206"/>
    </source>
</evidence>